<dbReference type="EC" id="2.3.1.275" evidence="10"/>
<dbReference type="InterPro" id="IPR003811">
    <property type="entry name" value="G3P_acylTferase_PlsY"/>
</dbReference>
<comment type="subcellular location">
    <subcellularLocation>
        <location evidence="10">Cell membrane</location>
        <topology evidence="10">Multi-pass membrane protein</topology>
    </subcellularLocation>
</comment>
<keyword evidence="7 10" id="KW-0472">Membrane</keyword>
<gene>
    <name evidence="10" type="primary">plsY</name>
    <name evidence="11" type="ORF">EDC14_101940</name>
</gene>
<dbReference type="AlphaFoldDB" id="A0A4R1RE94"/>
<dbReference type="PANTHER" id="PTHR30309">
    <property type="entry name" value="INNER MEMBRANE PROTEIN YGIH"/>
    <property type="match status" value="1"/>
</dbReference>
<dbReference type="GO" id="GO:0008654">
    <property type="term" value="P:phospholipid biosynthetic process"/>
    <property type="evidence" value="ECO:0007669"/>
    <property type="project" value="UniProtKB-UniRule"/>
</dbReference>
<keyword evidence="4 10" id="KW-0812">Transmembrane</keyword>
<keyword evidence="11" id="KW-0012">Acyltransferase</keyword>
<name>A0A4R1RE94_HYDET</name>
<evidence type="ECO:0000256" key="4">
    <source>
        <dbReference type="ARBA" id="ARBA00022692"/>
    </source>
</evidence>
<evidence type="ECO:0000256" key="5">
    <source>
        <dbReference type="ARBA" id="ARBA00022989"/>
    </source>
</evidence>
<evidence type="ECO:0000256" key="7">
    <source>
        <dbReference type="ARBA" id="ARBA00023136"/>
    </source>
</evidence>
<keyword evidence="12" id="KW-1185">Reference proteome</keyword>
<evidence type="ECO:0000256" key="1">
    <source>
        <dbReference type="ARBA" id="ARBA00022475"/>
    </source>
</evidence>
<comment type="subunit">
    <text evidence="10">Probably interacts with PlsX.</text>
</comment>
<evidence type="ECO:0000256" key="9">
    <source>
        <dbReference type="ARBA" id="ARBA00023264"/>
    </source>
</evidence>
<keyword evidence="9 10" id="KW-1208">Phospholipid metabolism</keyword>
<comment type="catalytic activity">
    <reaction evidence="10">
        <text>an acyl phosphate + sn-glycerol 3-phosphate = a 1-acyl-sn-glycero-3-phosphate + phosphate</text>
        <dbReference type="Rhea" id="RHEA:34075"/>
        <dbReference type="ChEBI" id="CHEBI:43474"/>
        <dbReference type="ChEBI" id="CHEBI:57597"/>
        <dbReference type="ChEBI" id="CHEBI:57970"/>
        <dbReference type="ChEBI" id="CHEBI:59918"/>
        <dbReference type="EC" id="2.3.1.275"/>
    </reaction>
</comment>
<evidence type="ECO:0000313" key="12">
    <source>
        <dbReference type="Proteomes" id="UP000295008"/>
    </source>
</evidence>
<evidence type="ECO:0000256" key="2">
    <source>
        <dbReference type="ARBA" id="ARBA00022516"/>
    </source>
</evidence>
<feature type="transmembrane region" description="Helical" evidence="10">
    <location>
        <begin position="80"/>
        <end position="99"/>
    </location>
</feature>
<feature type="transmembrane region" description="Helical" evidence="10">
    <location>
        <begin position="53"/>
        <end position="73"/>
    </location>
</feature>
<keyword evidence="8 10" id="KW-0594">Phospholipid biosynthesis</keyword>
<dbReference type="UniPathway" id="UPA00085"/>
<evidence type="ECO:0000256" key="6">
    <source>
        <dbReference type="ARBA" id="ARBA00023098"/>
    </source>
</evidence>
<proteinExistence type="inferred from homology"/>
<keyword evidence="3 10" id="KW-0808">Transferase</keyword>
<sequence>MLWIKTVIVLAVAYFIGSITSGDIVARIKKVDLRSLGSGNIGATNTFRVLGSFYGAVVLAGDIVKGILAVLLGHYVLGSFHGFDMAILTGVFAVIGHNWPVHAGFKGGKGIATSAGVMIGLTPVSILAALPVWLAVFLLSGYVSLASIVAAIAYPVSVFLFYHDDPYKQFLALIIAVLAIYRHHSNIKRLLRGEEHRILYKHRGGDKS</sequence>
<comment type="function">
    <text evidence="10">Catalyzes the transfer of an acyl group from acyl-phosphate (acyl-PO(4)) to glycerol-3-phosphate (G3P) to form lysophosphatidic acid (LPA). This enzyme utilizes acyl-phosphate as fatty acyl donor, but not acyl-CoA or acyl-ACP.</text>
</comment>
<feature type="transmembrane region" description="Helical" evidence="10">
    <location>
        <begin position="111"/>
        <end position="135"/>
    </location>
</feature>
<keyword evidence="1 10" id="KW-1003">Cell membrane</keyword>
<reference evidence="11 12" key="1">
    <citation type="submission" date="2019-03" db="EMBL/GenBank/DDBJ databases">
        <title>Genomic Encyclopedia of Type Strains, Phase IV (KMG-IV): sequencing the most valuable type-strain genomes for metagenomic binning, comparative biology and taxonomic classification.</title>
        <authorList>
            <person name="Goeker M."/>
        </authorList>
    </citation>
    <scope>NUCLEOTIDE SEQUENCE [LARGE SCALE GENOMIC DNA]</scope>
    <source>
        <strain evidence="11 12">LX-B</strain>
    </source>
</reference>
<dbReference type="EMBL" id="SLUN01000019">
    <property type="protein sequence ID" value="TCL64234.1"/>
    <property type="molecule type" value="Genomic_DNA"/>
</dbReference>
<keyword evidence="2 10" id="KW-0444">Lipid biosynthesis</keyword>
<feature type="transmembrane region" description="Helical" evidence="10">
    <location>
        <begin position="142"/>
        <end position="161"/>
    </location>
</feature>
<comment type="pathway">
    <text evidence="10">Lipid metabolism; phospholipid metabolism.</text>
</comment>
<dbReference type="NCBIfam" id="TIGR00023">
    <property type="entry name" value="glycerol-3-phosphate 1-O-acyltransferase PlsY"/>
    <property type="match status" value="1"/>
</dbReference>
<evidence type="ECO:0000313" key="11">
    <source>
        <dbReference type="EMBL" id="TCL64234.1"/>
    </source>
</evidence>
<evidence type="ECO:0000256" key="10">
    <source>
        <dbReference type="HAMAP-Rule" id="MF_01043"/>
    </source>
</evidence>
<comment type="caution">
    <text evidence="11">The sequence shown here is derived from an EMBL/GenBank/DDBJ whole genome shotgun (WGS) entry which is preliminary data.</text>
</comment>
<comment type="similarity">
    <text evidence="10">Belongs to the PlsY family.</text>
</comment>
<dbReference type="Proteomes" id="UP000295008">
    <property type="component" value="Unassembled WGS sequence"/>
</dbReference>
<evidence type="ECO:0000256" key="3">
    <source>
        <dbReference type="ARBA" id="ARBA00022679"/>
    </source>
</evidence>
<protein>
    <recommendedName>
        <fullName evidence="10">Glycerol-3-phosphate acyltransferase</fullName>
    </recommendedName>
    <alternativeName>
        <fullName evidence="10">Acyl-PO4 G3P acyltransferase</fullName>
    </alternativeName>
    <alternativeName>
        <fullName evidence="10">Acyl-phosphate--glycerol-3-phosphate acyltransferase</fullName>
    </alternativeName>
    <alternativeName>
        <fullName evidence="10">G3P acyltransferase</fullName>
        <shortName evidence="10">GPAT</shortName>
        <ecNumber evidence="10">2.3.1.275</ecNumber>
    </alternativeName>
    <alternativeName>
        <fullName evidence="10">Lysophosphatidic acid synthase</fullName>
        <shortName evidence="10">LPA synthase</shortName>
    </alternativeName>
</protein>
<dbReference type="RefSeq" id="WP_132015182.1">
    <property type="nucleotide sequence ID" value="NZ_SLUN01000019.1"/>
</dbReference>
<dbReference type="HAMAP" id="MF_01043">
    <property type="entry name" value="PlsY"/>
    <property type="match status" value="1"/>
</dbReference>
<evidence type="ECO:0000256" key="8">
    <source>
        <dbReference type="ARBA" id="ARBA00023209"/>
    </source>
</evidence>
<dbReference type="PANTHER" id="PTHR30309:SF0">
    <property type="entry name" value="GLYCEROL-3-PHOSPHATE ACYLTRANSFERASE-RELATED"/>
    <property type="match status" value="1"/>
</dbReference>
<keyword evidence="6 10" id="KW-0443">Lipid metabolism</keyword>
<dbReference type="GO" id="GO:0005886">
    <property type="term" value="C:plasma membrane"/>
    <property type="evidence" value="ECO:0007669"/>
    <property type="project" value="UniProtKB-SubCell"/>
</dbReference>
<dbReference type="SMART" id="SM01207">
    <property type="entry name" value="G3P_acyltransf"/>
    <property type="match status" value="1"/>
</dbReference>
<accession>A0A4R1RE94</accession>
<organism evidence="11 12">
    <name type="scientific">Hydrogenispora ethanolica</name>
    <dbReference type="NCBI Taxonomy" id="1082276"/>
    <lineage>
        <taxon>Bacteria</taxon>
        <taxon>Bacillati</taxon>
        <taxon>Bacillota</taxon>
        <taxon>Hydrogenispora</taxon>
    </lineage>
</organism>
<keyword evidence="5 10" id="KW-1133">Transmembrane helix</keyword>
<dbReference type="GO" id="GO:0043772">
    <property type="term" value="F:acyl-phosphate glycerol-3-phosphate acyltransferase activity"/>
    <property type="evidence" value="ECO:0007669"/>
    <property type="project" value="UniProtKB-UniRule"/>
</dbReference>
<dbReference type="OrthoDB" id="9777124at2"/>
<dbReference type="Pfam" id="PF02660">
    <property type="entry name" value="G3P_acyltransf"/>
    <property type="match status" value="1"/>
</dbReference>